<keyword evidence="3" id="KW-1185">Reference proteome</keyword>
<dbReference type="RefSeq" id="WP_007148125.1">
    <property type="nucleotide sequence ID" value="NZ_AKCI01000001.1"/>
</dbReference>
<evidence type="ECO:0008006" key="4">
    <source>
        <dbReference type="Google" id="ProtNLM"/>
    </source>
</evidence>
<evidence type="ECO:0000313" key="2">
    <source>
        <dbReference type="EMBL" id="EJD64567.1"/>
    </source>
</evidence>
<dbReference type="Proteomes" id="UP000006415">
    <property type="component" value="Unassembled WGS sequence"/>
</dbReference>
<dbReference type="Pfam" id="PF11228">
    <property type="entry name" value="DUF3027"/>
    <property type="match status" value="1"/>
</dbReference>
<dbReference type="STRING" id="857290.HMPREF9156_01062"/>
<evidence type="ECO:0000313" key="3">
    <source>
        <dbReference type="Proteomes" id="UP000006415"/>
    </source>
</evidence>
<feature type="compositionally biased region" description="Acidic residues" evidence="1">
    <location>
        <begin position="274"/>
        <end position="283"/>
    </location>
</feature>
<reference evidence="2 3" key="1">
    <citation type="submission" date="2012-01" db="EMBL/GenBank/DDBJ databases">
        <title>The Genome Sequence of Scardovia wiggsiae F0424.</title>
        <authorList>
            <consortium name="The Broad Institute Genome Sequencing Platform"/>
            <person name="Earl A."/>
            <person name="Ward D."/>
            <person name="Feldgarden M."/>
            <person name="Gevers D."/>
            <person name="Izard J."/>
            <person name="Ganesan A."/>
            <person name="Baranova O.V."/>
            <person name="Blanton J.M."/>
            <person name="Tanner A.C."/>
            <person name="Mathney J."/>
            <person name="Dewhirst F.E."/>
            <person name="Young S.K."/>
            <person name="Zeng Q."/>
            <person name="Gargeya S."/>
            <person name="Fitzgerald M."/>
            <person name="Haas B."/>
            <person name="Abouelleil A."/>
            <person name="Alvarado L."/>
            <person name="Arachchi H.M."/>
            <person name="Berlin A."/>
            <person name="Chapman S.B."/>
            <person name="Gearin G."/>
            <person name="Goldberg J."/>
            <person name="Griggs A."/>
            <person name="Gujja S."/>
            <person name="Hansen M."/>
            <person name="Heiman D."/>
            <person name="Howarth C."/>
            <person name="Larimer J."/>
            <person name="Lui A."/>
            <person name="MacDonald P.J.P."/>
            <person name="McCowen C."/>
            <person name="Montmayeur A."/>
            <person name="Murphy C."/>
            <person name="Neiman D."/>
            <person name="Pearson M."/>
            <person name="Priest M."/>
            <person name="Roberts A."/>
            <person name="Saif S."/>
            <person name="Shea T."/>
            <person name="Sisk P."/>
            <person name="Stolte C."/>
            <person name="Sykes S."/>
            <person name="Wortman J."/>
            <person name="Nusbaum C."/>
            <person name="Birren B."/>
        </authorList>
    </citation>
    <scope>NUCLEOTIDE SEQUENCE [LARGE SCALE GENOMIC DNA]</scope>
    <source>
        <strain evidence="2 3">F0424</strain>
    </source>
</reference>
<dbReference type="InterPro" id="IPR021391">
    <property type="entry name" value="DUF3027"/>
</dbReference>
<accession>J0LL86</accession>
<name>J0LL86_9BIFI</name>
<sequence length="296" mass="32260">MAETNDQEQDPKALAYRAAVEAAEDPQDVGGYVDARVSDEDANIHDYRFESGIAGYEGWQWSITMYHDPDTGRWTVDESSLVPSGKALLAPRWIPWKERITPDDLSPTDVLGTDEDDPRMEPGAGDPSDSNEGTGDERESGPDTSQEDVFSAVSEFMLGRRHVMTAAAREETAKRWYNGPHGPKSMSTQAADGNTCGSCAFFIPLQGELGTMFGVCANKWSQDDGKVVSLDHGCGGHSEIEPPEPTELWVQSDLRVDDDLDIEIVPQAPREENPEVELIEESESAAADGPAGEGRD</sequence>
<feature type="region of interest" description="Disordered" evidence="1">
    <location>
        <begin position="99"/>
        <end position="148"/>
    </location>
</feature>
<dbReference type="OrthoDB" id="3210158at2"/>
<dbReference type="EMBL" id="AGZS01000006">
    <property type="protein sequence ID" value="EJD64567.1"/>
    <property type="molecule type" value="Genomic_DNA"/>
</dbReference>
<dbReference type="eggNOG" id="ENOG502ZBU7">
    <property type="taxonomic scope" value="Bacteria"/>
</dbReference>
<gene>
    <name evidence="2" type="ORF">HMPREF9156_01062</name>
</gene>
<dbReference type="AlphaFoldDB" id="J0LL86"/>
<protein>
    <recommendedName>
        <fullName evidence="4">DUF3027 domain-containing protein</fullName>
    </recommendedName>
</protein>
<proteinExistence type="predicted"/>
<feature type="region of interest" description="Disordered" evidence="1">
    <location>
        <begin position="265"/>
        <end position="296"/>
    </location>
</feature>
<organism evidence="2 3">
    <name type="scientific">Scardovia wiggsiae F0424</name>
    <dbReference type="NCBI Taxonomy" id="857290"/>
    <lineage>
        <taxon>Bacteria</taxon>
        <taxon>Bacillati</taxon>
        <taxon>Actinomycetota</taxon>
        <taxon>Actinomycetes</taxon>
        <taxon>Bifidobacteriales</taxon>
        <taxon>Bifidobacteriaceae</taxon>
        <taxon>Scardovia</taxon>
    </lineage>
</organism>
<dbReference type="HOGENOM" id="CLU_035969_0_0_11"/>
<evidence type="ECO:0000256" key="1">
    <source>
        <dbReference type="SAM" id="MobiDB-lite"/>
    </source>
</evidence>
<comment type="caution">
    <text evidence="2">The sequence shown here is derived from an EMBL/GenBank/DDBJ whole genome shotgun (WGS) entry which is preliminary data.</text>
</comment>